<evidence type="ECO:0000256" key="1">
    <source>
        <dbReference type="SAM" id="MobiDB-lite"/>
    </source>
</evidence>
<reference evidence="3 4" key="1">
    <citation type="journal article" date="2018" name="Evol. Lett.">
        <title>Horizontal gene cluster transfer increased hallucinogenic mushroom diversity.</title>
        <authorList>
            <person name="Reynolds H.T."/>
            <person name="Vijayakumar V."/>
            <person name="Gluck-Thaler E."/>
            <person name="Korotkin H.B."/>
            <person name="Matheny P.B."/>
            <person name="Slot J.C."/>
        </authorList>
    </citation>
    <scope>NUCLEOTIDE SEQUENCE [LARGE SCALE GENOMIC DNA]</scope>
    <source>
        <strain evidence="3 4">2631</strain>
    </source>
</reference>
<feature type="compositionally biased region" description="Polar residues" evidence="1">
    <location>
        <begin position="121"/>
        <end position="130"/>
    </location>
</feature>
<sequence>MRNTITPPTLLPLLALSFLLFPILLTSNTYSALAQGVADIPLTIITHADSTPTNPTPRRQSSGGRPGWDPRWGIGPVIPPPGVLQGLEIDNDNDNDPPGPSESNSGAGADPPFEYDGDEPPSNNNQDGGN</sequence>
<keyword evidence="4" id="KW-1185">Reference proteome</keyword>
<dbReference type="AlphaFoldDB" id="A0A409WF76"/>
<gene>
    <name evidence="3" type="ORF">CVT25_010797</name>
</gene>
<keyword evidence="2" id="KW-0732">Signal</keyword>
<organism evidence="3 4">
    <name type="scientific">Psilocybe cyanescens</name>
    <dbReference type="NCBI Taxonomy" id="93625"/>
    <lineage>
        <taxon>Eukaryota</taxon>
        <taxon>Fungi</taxon>
        <taxon>Dikarya</taxon>
        <taxon>Basidiomycota</taxon>
        <taxon>Agaricomycotina</taxon>
        <taxon>Agaricomycetes</taxon>
        <taxon>Agaricomycetidae</taxon>
        <taxon>Agaricales</taxon>
        <taxon>Agaricineae</taxon>
        <taxon>Strophariaceae</taxon>
        <taxon>Psilocybe</taxon>
    </lineage>
</organism>
<dbReference type="EMBL" id="NHYD01003442">
    <property type="protein sequence ID" value="PPQ77169.1"/>
    <property type="molecule type" value="Genomic_DNA"/>
</dbReference>
<evidence type="ECO:0000256" key="2">
    <source>
        <dbReference type="SAM" id="SignalP"/>
    </source>
</evidence>
<feature type="chain" id="PRO_5019137268" evidence="2">
    <location>
        <begin position="35"/>
        <end position="130"/>
    </location>
</feature>
<name>A0A409WF76_PSICY</name>
<evidence type="ECO:0000313" key="3">
    <source>
        <dbReference type="EMBL" id="PPQ77169.1"/>
    </source>
</evidence>
<feature type="signal peptide" evidence="2">
    <location>
        <begin position="1"/>
        <end position="34"/>
    </location>
</feature>
<dbReference type="Proteomes" id="UP000283269">
    <property type="component" value="Unassembled WGS sequence"/>
</dbReference>
<proteinExistence type="predicted"/>
<accession>A0A409WF76</accession>
<evidence type="ECO:0000313" key="4">
    <source>
        <dbReference type="Proteomes" id="UP000283269"/>
    </source>
</evidence>
<dbReference type="InParanoid" id="A0A409WF76"/>
<comment type="caution">
    <text evidence="3">The sequence shown here is derived from an EMBL/GenBank/DDBJ whole genome shotgun (WGS) entry which is preliminary data.</text>
</comment>
<feature type="region of interest" description="Disordered" evidence="1">
    <location>
        <begin position="46"/>
        <end position="130"/>
    </location>
</feature>
<feature type="compositionally biased region" description="Polar residues" evidence="1">
    <location>
        <begin position="48"/>
        <end position="63"/>
    </location>
</feature>
<protein>
    <submittedName>
        <fullName evidence="3">Uncharacterized protein</fullName>
    </submittedName>
</protein>